<reference evidence="2" key="1">
    <citation type="journal article" date="2013" name="Nat. Commun.">
        <title>Whole-genome sequencing of Oryza brachyantha reveals mechanisms underlying Oryza genome evolution.</title>
        <authorList>
            <person name="Chen J."/>
            <person name="Huang Q."/>
            <person name="Gao D."/>
            <person name="Wang J."/>
            <person name="Lang Y."/>
            <person name="Liu T."/>
            <person name="Li B."/>
            <person name="Bai Z."/>
            <person name="Luis Goicoechea J."/>
            <person name="Liang C."/>
            <person name="Chen C."/>
            <person name="Zhang W."/>
            <person name="Sun S."/>
            <person name="Liao Y."/>
            <person name="Zhang X."/>
            <person name="Yang L."/>
            <person name="Song C."/>
            <person name="Wang M."/>
            <person name="Shi J."/>
            <person name="Liu G."/>
            <person name="Liu J."/>
            <person name="Zhou H."/>
            <person name="Zhou W."/>
            <person name="Yu Q."/>
            <person name="An N."/>
            <person name="Chen Y."/>
            <person name="Cai Q."/>
            <person name="Wang B."/>
            <person name="Liu B."/>
            <person name="Min J."/>
            <person name="Huang Y."/>
            <person name="Wu H."/>
            <person name="Li Z."/>
            <person name="Zhang Y."/>
            <person name="Yin Y."/>
            <person name="Song W."/>
            <person name="Jiang J."/>
            <person name="Jackson S.A."/>
            <person name="Wing R.A."/>
            <person name="Wang J."/>
            <person name="Chen M."/>
        </authorList>
    </citation>
    <scope>NUCLEOTIDE SEQUENCE [LARGE SCALE GENOMIC DNA]</scope>
    <source>
        <strain evidence="2">cv. IRGC 101232</strain>
    </source>
</reference>
<dbReference type="CDD" id="cd00010">
    <property type="entry name" value="AAI_LTSS"/>
    <property type="match status" value="1"/>
</dbReference>
<sequence length="132" mass="14287">MASDIVFQLQSLIAAPLTVAKESHSQLETPQGIALWYMCVSVIISPHKSYLQDAPRPTLPNKGEPGGGGFYQEGRPQKHQSAACLCAVLLSDTVKHSGVKPEVAITIPKRCNLANRPVGYKCGRYTLPSLQD</sequence>
<dbReference type="HOGENOM" id="CLU_1920337_0_0_1"/>
<dbReference type="Proteomes" id="UP000006038">
    <property type="component" value="Chromosome 4"/>
</dbReference>
<dbReference type="AlphaFoldDB" id="J3LXQ6"/>
<dbReference type="InterPro" id="IPR036312">
    <property type="entry name" value="Bifun_inhib/LTP/seed_sf"/>
</dbReference>
<dbReference type="STRING" id="4533.J3LXQ6"/>
<evidence type="ECO:0000313" key="2">
    <source>
        <dbReference type="EnsemblPlants" id="OB04G19310.1"/>
    </source>
</evidence>
<organism evidence="2">
    <name type="scientific">Oryza brachyantha</name>
    <name type="common">malo sina</name>
    <dbReference type="NCBI Taxonomy" id="4533"/>
    <lineage>
        <taxon>Eukaryota</taxon>
        <taxon>Viridiplantae</taxon>
        <taxon>Streptophyta</taxon>
        <taxon>Embryophyta</taxon>
        <taxon>Tracheophyta</taxon>
        <taxon>Spermatophyta</taxon>
        <taxon>Magnoliopsida</taxon>
        <taxon>Liliopsida</taxon>
        <taxon>Poales</taxon>
        <taxon>Poaceae</taxon>
        <taxon>BOP clade</taxon>
        <taxon>Oryzoideae</taxon>
        <taxon>Oryzeae</taxon>
        <taxon>Oryzinae</taxon>
        <taxon>Oryza</taxon>
    </lineage>
</organism>
<reference evidence="2" key="2">
    <citation type="submission" date="2013-04" db="UniProtKB">
        <authorList>
            <consortium name="EnsemblPlants"/>
        </authorList>
    </citation>
    <scope>IDENTIFICATION</scope>
</reference>
<dbReference type="EnsemblPlants" id="OB04G19310.1">
    <property type="protein sequence ID" value="OB04G19310.1"/>
    <property type="gene ID" value="OB04G19310"/>
</dbReference>
<evidence type="ECO:0000313" key="3">
    <source>
        <dbReference type="Proteomes" id="UP000006038"/>
    </source>
</evidence>
<evidence type="ECO:0000256" key="1">
    <source>
        <dbReference type="SAM" id="MobiDB-lite"/>
    </source>
</evidence>
<dbReference type="Gene3D" id="1.10.110.10">
    <property type="entry name" value="Plant lipid-transfer and hydrophobic proteins"/>
    <property type="match status" value="1"/>
</dbReference>
<dbReference type="SUPFAM" id="SSF47699">
    <property type="entry name" value="Bifunctional inhibitor/lipid-transfer protein/seed storage 2S albumin"/>
    <property type="match status" value="1"/>
</dbReference>
<accession>J3LXQ6</accession>
<protein>
    <submittedName>
        <fullName evidence="2">Uncharacterized protein</fullName>
    </submittedName>
</protein>
<proteinExistence type="predicted"/>
<feature type="region of interest" description="Disordered" evidence="1">
    <location>
        <begin position="54"/>
        <end position="75"/>
    </location>
</feature>
<name>J3LXQ6_ORYBR</name>
<keyword evidence="3" id="KW-1185">Reference proteome</keyword>
<dbReference type="Gramene" id="OB04G19310.1">
    <property type="protein sequence ID" value="OB04G19310.1"/>
    <property type="gene ID" value="OB04G19310"/>
</dbReference>